<dbReference type="SUPFAM" id="SSF46785">
    <property type="entry name" value="Winged helix' DNA-binding domain"/>
    <property type="match status" value="1"/>
</dbReference>
<keyword evidence="3" id="KW-0804">Transcription</keyword>
<reference evidence="6" key="1">
    <citation type="journal article" date="2014" name="Int. J. Syst. Evol. Microbiol.">
        <title>Complete genome of a new Firmicutes species belonging to the dominant human colonic microbiota ('Ruminococcus bicirculans') reveals two chromosomes and a selective capacity to utilize plant glucans.</title>
        <authorList>
            <consortium name="NISC Comparative Sequencing Program"/>
            <person name="Wegmann U."/>
            <person name="Louis P."/>
            <person name="Goesmann A."/>
            <person name="Henrissat B."/>
            <person name="Duncan S.H."/>
            <person name="Flint H.J."/>
        </authorList>
    </citation>
    <scope>NUCLEOTIDE SEQUENCE</scope>
    <source>
        <strain evidence="6">NBRC 103408</strain>
    </source>
</reference>
<gene>
    <name evidence="6" type="ORF">GCM10007924_03780</name>
</gene>
<name>A0ABQ5U1D2_9PROT</name>
<evidence type="ECO:0000259" key="4">
    <source>
        <dbReference type="PROSITE" id="PS51077"/>
    </source>
</evidence>
<evidence type="ECO:0000256" key="1">
    <source>
        <dbReference type="ARBA" id="ARBA00023015"/>
    </source>
</evidence>
<dbReference type="Pfam" id="PF09339">
    <property type="entry name" value="HTH_IclR"/>
    <property type="match status" value="1"/>
</dbReference>
<keyword evidence="7" id="KW-1185">Reference proteome</keyword>
<dbReference type="Pfam" id="PF01614">
    <property type="entry name" value="IclR_C"/>
    <property type="match status" value="1"/>
</dbReference>
<evidence type="ECO:0000313" key="7">
    <source>
        <dbReference type="Proteomes" id="UP001161409"/>
    </source>
</evidence>
<dbReference type="Proteomes" id="UP001161409">
    <property type="component" value="Unassembled WGS sequence"/>
</dbReference>
<dbReference type="InterPro" id="IPR005471">
    <property type="entry name" value="Tscrpt_reg_IclR_N"/>
</dbReference>
<feature type="domain" description="IclR-ED" evidence="5">
    <location>
        <begin position="81"/>
        <end position="263"/>
    </location>
</feature>
<dbReference type="RefSeq" id="WP_169559180.1">
    <property type="nucleotide sequence ID" value="NZ_BSNF01000001.1"/>
</dbReference>
<feature type="domain" description="HTH iclR-type" evidence="4">
    <location>
        <begin position="18"/>
        <end position="80"/>
    </location>
</feature>
<dbReference type="InterPro" id="IPR001387">
    <property type="entry name" value="Cro/C1-type_HTH"/>
</dbReference>
<dbReference type="Gene3D" id="1.10.10.10">
    <property type="entry name" value="Winged helix-like DNA-binding domain superfamily/Winged helix DNA-binding domain"/>
    <property type="match status" value="1"/>
</dbReference>
<sequence>MRPRNQQKDPNAKDRDFVTALARGLQLLRCFKREDKGLGNKDFAQRTGLSNSTVSRLTYTLWKLGYMEFDPDTARYRLAPPVLALGYSCLHGLSAIEMAKPMMQEIATHCGMPVAAGGQDGLTIIYIDRCTGSNPVTLSIPIGAHVDLITSGIGRGFLAGRTAEERTTLLESIKEQDAENWDMLYQNFEKSFECYQEHGYCLSIGEWKPDINSIGVPFTPKDGTPPLAFNCAGPASHLTEEQLRTDIGPRLVEMVEKLHAIYR</sequence>
<dbReference type="PROSITE" id="PS51077">
    <property type="entry name" value="HTH_ICLR"/>
    <property type="match status" value="1"/>
</dbReference>
<protein>
    <submittedName>
        <fullName evidence="6">Transcriptional regulator</fullName>
    </submittedName>
</protein>
<dbReference type="EMBL" id="BSNF01000001">
    <property type="protein sequence ID" value="GLQ05157.1"/>
    <property type="molecule type" value="Genomic_DNA"/>
</dbReference>
<comment type="caution">
    <text evidence="6">The sequence shown here is derived from an EMBL/GenBank/DDBJ whole genome shotgun (WGS) entry which is preliminary data.</text>
</comment>
<keyword evidence="2" id="KW-0238">DNA-binding</keyword>
<dbReference type="InterPro" id="IPR036388">
    <property type="entry name" value="WH-like_DNA-bd_sf"/>
</dbReference>
<evidence type="ECO:0000256" key="2">
    <source>
        <dbReference type="ARBA" id="ARBA00023125"/>
    </source>
</evidence>
<dbReference type="PROSITE" id="PS51078">
    <property type="entry name" value="ICLR_ED"/>
    <property type="match status" value="1"/>
</dbReference>
<dbReference type="InterPro" id="IPR014757">
    <property type="entry name" value="Tscrpt_reg_IclR_C"/>
</dbReference>
<proteinExistence type="predicted"/>
<dbReference type="InterPro" id="IPR036390">
    <property type="entry name" value="WH_DNA-bd_sf"/>
</dbReference>
<reference evidence="6" key="2">
    <citation type="submission" date="2023-01" db="EMBL/GenBank/DDBJ databases">
        <title>Draft genome sequence of Sneathiella chinensis strain NBRC 103408.</title>
        <authorList>
            <person name="Sun Q."/>
            <person name="Mori K."/>
        </authorList>
    </citation>
    <scope>NUCLEOTIDE SEQUENCE</scope>
    <source>
        <strain evidence="6">NBRC 103408</strain>
    </source>
</reference>
<dbReference type="CDD" id="cd00093">
    <property type="entry name" value="HTH_XRE"/>
    <property type="match status" value="1"/>
</dbReference>
<organism evidence="6 7">
    <name type="scientific">Sneathiella chinensis</name>
    <dbReference type="NCBI Taxonomy" id="349750"/>
    <lineage>
        <taxon>Bacteria</taxon>
        <taxon>Pseudomonadati</taxon>
        <taxon>Pseudomonadota</taxon>
        <taxon>Alphaproteobacteria</taxon>
        <taxon>Sneathiellales</taxon>
        <taxon>Sneathiellaceae</taxon>
        <taxon>Sneathiella</taxon>
    </lineage>
</organism>
<dbReference type="PANTHER" id="PTHR30136">
    <property type="entry name" value="HELIX-TURN-HELIX TRANSCRIPTIONAL REGULATOR, ICLR FAMILY"/>
    <property type="match status" value="1"/>
</dbReference>
<dbReference type="Gene3D" id="3.30.450.40">
    <property type="match status" value="1"/>
</dbReference>
<keyword evidence="1" id="KW-0805">Transcription regulation</keyword>
<accession>A0ABQ5U1D2</accession>
<dbReference type="SUPFAM" id="SSF55781">
    <property type="entry name" value="GAF domain-like"/>
    <property type="match status" value="1"/>
</dbReference>
<evidence type="ECO:0000256" key="3">
    <source>
        <dbReference type="ARBA" id="ARBA00023163"/>
    </source>
</evidence>
<dbReference type="SMART" id="SM00346">
    <property type="entry name" value="HTH_ICLR"/>
    <property type="match status" value="1"/>
</dbReference>
<evidence type="ECO:0000313" key="6">
    <source>
        <dbReference type="EMBL" id="GLQ05157.1"/>
    </source>
</evidence>
<dbReference type="PANTHER" id="PTHR30136:SF33">
    <property type="entry name" value="TRANSCRIPTIONAL REGULATORY PROTEIN"/>
    <property type="match status" value="1"/>
</dbReference>
<dbReference type="InterPro" id="IPR050707">
    <property type="entry name" value="HTH_MetabolicPath_Reg"/>
</dbReference>
<evidence type="ECO:0000259" key="5">
    <source>
        <dbReference type="PROSITE" id="PS51078"/>
    </source>
</evidence>
<dbReference type="InterPro" id="IPR029016">
    <property type="entry name" value="GAF-like_dom_sf"/>
</dbReference>